<dbReference type="InParanoid" id="A0A2N3NIZ3"/>
<dbReference type="EMBL" id="NLAX01000003">
    <property type="protein sequence ID" value="PKS12405.1"/>
    <property type="molecule type" value="Genomic_DNA"/>
</dbReference>
<protein>
    <submittedName>
        <fullName evidence="2">Uncharacterized protein</fullName>
    </submittedName>
</protein>
<feature type="chain" id="PRO_5014982084" evidence="1">
    <location>
        <begin position="19"/>
        <end position="218"/>
    </location>
</feature>
<dbReference type="OrthoDB" id="5241041at2759"/>
<dbReference type="Proteomes" id="UP000233524">
    <property type="component" value="Unassembled WGS sequence"/>
</dbReference>
<keyword evidence="3" id="KW-1185">Reference proteome</keyword>
<accession>A0A2N3NIZ3</accession>
<comment type="caution">
    <text evidence="2">The sequence shown here is derived from an EMBL/GenBank/DDBJ whole genome shotgun (WGS) entry which is preliminary data.</text>
</comment>
<proteinExistence type="predicted"/>
<reference evidence="2 3" key="1">
    <citation type="journal article" date="2017" name="G3 (Bethesda)">
        <title>First Draft Genome Sequence of the Pathogenic Fungus Lomentospora prolificans (Formerly Scedosporium prolificans).</title>
        <authorList>
            <person name="Luo R."/>
            <person name="Zimin A."/>
            <person name="Workman R."/>
            <person name="Fan Y."/>
            <person name="Pertea G."/>
            <person name="Grossman N."/>
            <person name="Wear M.P."/>
            <person name="Jia B."/>
            <person name="Miller H."/>
            <person name="Casadevall A."/>
            <person name="Timp W."/>
            <person name="Zhang S.X."/>
            <person name="Salzberg S.L."/>
        </authorList>
    </citation>
    <scope>NUCLEOTIDE SEQUENCE [LARGE SCALE GENOMIC DNA]</scope>
    <source>
        <strain evidence="2 3">JHH-5317</strain>
    </source>
</reference>
<sequence length="218" mass="22235">MKFFTAALSLGLFGTALSVPTVPETRVAKRTTNFNELFAQVEAHASAAVNVCIEADVDVSAALEVREAIAAKIEADLAACAELLAEAAAQLKASAEVDVIADNDGCDRGCVEKIVVDKSKKFCEDVDTVVDRLGEVRLKALTWKGNADCVKDRVKPALEAFGDFTVCLDGIFAGIGASINGVVEAVLGAALGAALGLDLGVLLGIGGSIGGGIGIGKA</sequence>
<dbReference type="AlphaFoldDB" id="A0A2N3NIZ3"/>
<keyword evidence="1" id="KW-0732">Signal</keyword>
<feature type="signal peptide" evidence="1">
    <location>
        <begin position="1"/>
        <end position="18"/>
    </location>
</feature>
<evidence type="ECO:0000313" key="2">
    <source>
        <dbReference type="EMBL" id="PKS12405.1"/>
    </source>
</evidence>
<organism evidence="2 3">
    <name type="scientific">Lomentospora prolificans</name>
    <dbReference type="NCBI Taxonomy" id="41688"/>
    <lineage>
        <taxon>Eukaryota</taxon>
        <taxon>Fungi</taxon>
        <taxon>Dikarya</taxon>
        <taxon>Ascomycota</taxon>
        <taxon>Pezizomycotina</taxon>
        <taxon>Sordariomycetes</taxon>
        <taxon>Hypocreomycetidae</taxon>
        <taxon>Microascales</taxon>
        <taxon>Microascaceae</taxon>
        <taxon>Lomentospora</taxon>
    </lineage>
</organism>
<name>A0A2N3NIZ3_9PEZI</name>
<evidence type="ECO:0000256" key="1">
    <source>
        <dbReference type="SAM" id="SignalP"/>
    </source>
</evidence>
<dbReference type="VEuPathDB" id="FungiDB:jhhlp_000609"/>
<evidence type="ECO:0000313" key="3">
    <source>
        <dbReference type="Proteomes" id="UP000233524"/>
    </source>
</evidence>
<gene>
    <name evidence="2" type="ORF">jhhlp_000609</name>
</gene>